<evidence type="ECO:0000313" key="2">
    <source>
        <dbReference type="EMBL" id="VDO80257.1"/>
    </source>
</evidence>
<organism evidence="4">
    <name type="scientific">Schistosoma curassoni</name>
    <dbReference type="NCBI Taxonomy" id="6186"/>
    <lineage>
        <taxon>Eukaryota</taxon>
        <taxon>Metazoa</taxon>
        <taxon>Spiralia</taxon>
        <taxon>Lophotrochozoa</taxon>
        <taxon>Platyhelminthes</taxon>
        <taxon>Trematoda</taxon>
        <taxon>Digenea</taxon>
        <taxon>Strigeidida</taxon>
        <taxon>Schistosomatoidea</taxon>
        <taxon>Schistosomatidae</taxon>
        <taxon>Schistosoma</taxon>
    </lineage>
</organism>
<dbReference type="WBParaSite" id="SCUD_0000322101-mRNA-1">
    <property type="protein sequence ID" value="SCUD_0000322101-mRNA-1"/>
    <property type="gene ID" value="SCUD_0000322101"/>
</dbReference>
<protein>
    <submittedName>
        <fullName evidence="2 4">Uncharacterized protein</fullName>
    </submittedName>
</protein>
<evidence type="ECO:0000313" key="3">
    <source>
        <dbReference type="Proteomes" id="UP000279833"/>
    </source>
</evidence>
<keyword evidence="3" id="KW-1185">Reference proteome</keyword>
<sequence>MVESKRYSSSSTDTASVSDSPEPNTPANKSPNNSKVSIYMYIYDLLKVQ</sequence>
<accession>A0A183JKJ0</accession>
<proteinExistence type="predicted"/>
<reference evidence="2 3" key="2">
    <citation type="submission" date="2018-11" db="EMBL/GenBank/DDBJ databases">
        <authorList>
            <consortium name="Pathogen Informatics"/>
        </authorList>
    </citation>
    <scope>NUCLEOTIDE SEQUENCE [LARGE SCALE GENOMIC DNA]</scope>
    <source>
        <strain evidence="2">Dakar</strain>
        <strain evidence="3">Dakar, Senegal</strain>
    </source>
</reference>
<feature type="compositionally biased region" description="Polar residues" evidence="1">
    <location>
        <begin position="21"/>
        <end position="33"/>
    </location>
</feature>
<dbReference type="Proteomes" id="UP000279833">
    <property type="component" value="Unassembled WGS sequence"/>
</dbReference>
<feature type="compositionally biased region" description="Low complexity" evidence="1">
    <location>
        <begin position="8"/>
        <end position="20"/>
    </location>
</feature>
<evidence type="ECO:0000313" key="4">
    <source>
        <dbReference type="WBParaSite" id="SCUD_0000322101-mRNA-1"/>
    </source>
</evidence>
<name>A0A183JKJ0_9TREM</name>
<evidence type="ECO:0000256" key="1">
    <source>
        <dbReference type="SAM" id="MobiDB-lite"/>
    </source>
</evidence>
<reference evidence="4" key="1">
    <citation type="submission" date="2016-06" db="UniProtKB">
        <authorList>
            <consortium name="WormBaseParasite"/>
        </authorList>
    </citation>
    <scope>IDENTIFICATION</scope>
</reference>
<feature type="region of interest" description="Disordered" evidence="1">
    <location>
        <begin position="1"/>
        <end position="33"/>
    </location>
</feature>
<gene>
    <name evidence="2" type="ORF">SCUD_LOCUS3222</name>
</gene>
<dbReference type="EMBL" id="UZAK01003554">
    <property type="protein sequence ID" value="VDO80257.1"/>
    <property type="molecule type" value="Genomic_DNA"/>
</dbReference>
<dbReference type="AlphaFoldDB" id="A0A183JKJ0"/>